<dbReference type="InterPro" id="IPR036388">
    <property type="entry name" value="WH-like_DNA-bd_sf"/>
</dbReference>
<comment type="subcellular location">
    <subcellularLocation>
        <location evidence="1 4">Nucleus</location>
    </subcellularLocation>
</comment>
<dbReference type="GO" id="GO:0005634">
    <property type="term" value="C:nucleus"/>
    <property type="evidence" value="ECO:0007669"/>
    <property type="project" value="UniProtKB-SubCell"/>
</dbReference>
<dbReference type="FunFam" id="1.10.10.10:FF:000071">
    <property type="entry name" value="Forkhead box F1"/>
    <property type="match status" value="1"/>
</dbReference>
<dbReference type="EMBL" id="VCGU01000459">
    <property type="protein sequence ID" value="TRY61231.1"/>
    <property type="molecule type" value="Genomic_DNA"/>
</dbReference>
<dbReference type="SMART" id="SM00339">
    <property type="entry name" value="FH"/>
    <property type="match status" value="1"/>
</dbReference>
<accession>A0A553N719</accession>
<dbReference type="InterPro" id="IPR030456">
    <property type="entry name" value="TF_fork_head_CS_2"/>
</dbReference>
<evidence type="ECO:0000256" key="3">
    <source>
        <dbReference type="ARBA" id="ARBA00023242"/>
    </source>
</evidence>
<dbReference type="InterPro" id="IPR036390">
    <property type="entry name" value="WH_DNA-bd_sf"/>
</dbReference>
<feature type="compositionally biased region" description="Polar residues" evidence="5">
    <location>
        <begin position="441"/>
        <end position="459"/>
    </location>
</feature>
<dbReference type="Proteomes" id="UP000318571">
    <property type="component" value="Chromosome 8"/>
</dbReference>
<evidence type="ECO:0000256" key="5">
    <source>
        <dbReference type="SAM" id="MobiDB-lite"/>
    </source>
</evidence>
<gene>
    <name evidence="7" type="ORF">TCAL_09148</name>
</gene>
<evidence type="ECO:0000313" key="7">
    <source>
        <dbReference type="EMBL" id="TRY61231.1"/>
    </source>
</evidence>
<feature type="region of interest" description="Disordered" evidence="5">
    <location>
        <begin position="385"/>
        <end position="465"/>
    </location>
</feature>
<reference evidence="7 8" key="1">
    <citation type="journal article" date="2018" name="Nat. Ecol. Evol.">
        <title>Genomic signatures of mitonuclear coevolution across populations of Tigriopus californicus.</title>
        <authorList>
            <person name="Barreto F.S."/>
            <person name="Watson E.T."/>
            <person name="Lima T.G."/>
            <person name="Willett C.S."/>
            <person name="Edmands S."/>
            <person name="Li W."/>
            <person name="Burton R.S."/>
        </authorList>
    </citation>
    <scope>NUCLEOTIDE SEQUENCE [LARGE SCALE GENOMIC DNA]</scope>
    <source>
        <strain evidence="7 8">San Diego</strain>
    </source>
</reference>
<proteinExistence type="predicted"/>
<evidence type="ECO:0000259" key="6">
    <source>
        <dbReference type="PROSITE" id="PS50039"/>
    </source>
</evidence>
<evidence type="ECO:0000313" key="8">
    <source>
        <dbReference type="Proteomes" id="UP000318571"/>
    </source>
</evidence>
<dbReference type="GO" id="GO:0001710">
    <property type="term" value="P:mesodermal cell fate commitment"/>
    <property type="evidence" value="ECO:0007669"/>
    <property type="project" value="UniProtKB-ARBA"/>
</dbReference>
<dbReference type="Gene3D" id="1.10.10.10">
    <property type="entry name" value="Winged helix-like DNA-binding domain superfamily/Winged helix DNA-binding domain"/>
    <property type="match status" value="1"/>
</dbReference>
<dbReference type="SUPFAM" id="SSF46785">
    <property type="entry name" value="Winged helix' DNA-binding domain"/>
    <property type="match status" value="1"/>
</dbReference>
<dbReference type="InterPro" id="IPR001766">
    <property type="entry name" value="Fork_head_dom"/>
</dbReference>
<dbReference type="Pfam" id="PF00250">
    <property type="entry name" value="Forkhead"/>
    <property type="match status" value="1"/>
</dbReference>
<evidence type="ECO:0000256" key="2">
    <source>
        <dbReference type="ARBA" id="ARBA00023125"/>
    </source>
</evidence>
<feature type="DNA-binding region" description="Fork-head" evidence="4">
    <location>
        <begin position="1"/>
        <end position="87"/>
    </location>
</feature>
<dbReference type="PRINTS" id="PR00053">
    <property type="entry name" value="FORKHEAD"/>
</dbReference>
<dbReference type="PANTHER" id="PTHR46262">
    <property type="entry name" value="FORKHEAD BOX PROTEIN BINIOU"/>
    <property type="match status" value="1"/>
</dbReference>
<keyword evidence="2 4" id="KW-0238">DNA-binding</keyword>
<dbReference type="PROSITE" id="PS50039">
    <property type="entry name" value="FORK_HEAD_3"/>
    <property type="match status" value="1"/>
</dbReference>
<dbReference type="InterPro" id="IPR051770">
    <property type="entry name" value="Forkhead_box_regulator"/>
</dbReference>
<feature type="domain" description="Fork-head" evidence="6">
    <location>
        <begin position="1"/>
        <end position="87"/>
    </location>
</feature>
<dbReference type="AlphaFoldDB" id="A0A553N719"/>
<dbReference type="GO" id="GO:0000981">
    <property type="term" value="F:DNA-binding transcription factor activity, RNA polymerase II-specific"/>
    <property type="evidence" value="ECO:0007669"/>
    <property type="project" value="TreeGrafter"/>
</dbReference>
<keyword evidence="3 4" id="KW-0539">Nucleus</keyword>
<sequence>MIVMAIQSVPVKRMTLSEIYHYLQKRFSFFRGPYQGWKNSVRHNLSLNECFVKLPKALGRPGKGHYWTIDPDQEFMFEEASCRRRPRGFRKKNLRPRYHGYSMPNGGAMTPNAMNSPSQVNSLLADPAGASAAAAATLGLMTPVSSASFQRHYDAMGGLSSPDFGTVASALTSSAGNNGLLPSSSSQTSGNPSYFSYATGTATNGNNANNNNNILGPSYNGHMGTYAHAYPTCPLTPPNPSIDYLYANERDSAYQIGNPNSLRSASSETVYLACSPSTASYSMGSPLRGGDGGQIHLEQSAWSTGGYHPSSMVASSPSSMNSTHMTDAQYVTAFATISDPDFQIPASFRNDAKLGPAMTPVYLEPKQESYVHSGHLATHEASHVLDHHQHHHHHHQHQPQHQTQQHNPHPHQLQPSCPEGLDDQEAKMVSPPTVDSPPHSDINSIGNPHNHENLSSSIYEQGALI</sequence>
<keyword evidence="8" id="KW-1185">Reference proteome</keyword>
<protein>
    <recommendedName>
        <fullName evidence="6">Fork-head domain-containing protein</fullName>
    </recommendedName>
</protein>
<dbReference type="GO" id="GO:0009887">
    <property type="term" value="P:animal organ morphogenesis"/>
    <property type="evidence" value="ECO:0007669"/>
    <property type="project" value="TreeGrafter"/>
</dbReference>
<organism evidence="7 8">
    <name type="scientific">Tigriopus californicus</name>
    <name type="common">Marine copepod</name>
    <dbReference type="NCBI Taxonomy" id="6832"/>
    <lineage>
        <taxon>Eukaryota</taxon>
        <taxon>Metazoa</taxon>
        <taxon>Ecdysozoa</taxon>
        <taxon>Arthropoda</taxon>
        <taxon>Crustacea</taxon>
        <taxon>Multicrustacea</taxon>
        <taxon>Hexanauplia</taxon>
        <taxon>Copepoda</taxon>
        <taxon>Harpacticoida</taxon>
        <taxon>Harpacticidae</taxon>
        <taxon>Tigriopus</taxon>
    </lineage>
</organism>
<feature type="compositionally biased region" description="Basic residues" evidence="5">
    <location>
        <begin position="388"/>
        <end position="398"/>
    </location>
</feature>
<evidence type="ECO:0000256" key="4">
    <source>
        <dbReference type="PROSITE-ProRule" id="PRU00089"/>
    </source>
</evidence>
<evidence type="ECO:0000256" key="1">
    <source>
        <dbReference type="ARBA" id="ARBA00004123"/>
    </source>
</evidence>
<dbReference type="PANTHER" id="PTHR46262:SF2">
    <property type="entry name" value="FORKHEAD BOX PROTEIN BINIOU"/>
    <property type="match status" value="1"/>
</dbReference>
<dbReference type="STRING" id="6832.A0A553N719"/>
<feature type="compositionally biased region" description="Low complexity" evidence="5">
    <location>
        <begin position="399"/>
        <end position="415"/>
    </location>
</feature>
<dbReference type="PROSITE" id="PS00658">
    <property type="entry name" value="FORK_HEAD_2"/>
    <property type="match status" value="1"/>
</dbReference>
<dbReference type="GO" id="GO:0000978">
    <property type="term" value="F:RNA polymerase II cis-regulatory region sequence-specific DNA binding"/>
    <property type="evidence" value="ECO:0007669"/>
    <property type="project" value="TreeGrafter"/>
</dbReference>
<name>A0A553N719_TIGCA</name>
<comment type="caution">
    <text evidence="7">The sequence shown here is derived from an EMBL/GenBank/DDBJ whole genome shotgun (WGS) entry which is preliminary data.</text>
</comment>